<evidence type="ECO:0000256" key="4">
    <source>
        <dbReference type="ARBA" id="ARBA00022737"/>
    </source>
</evidence>
<keyword evidence="4" id="KW-0677">Repeat</keyword>
<feature type="domain" description="Jacalin-type lectin" evidence="7">
    <location>
        <begin position="1071"/>
        <end position="1212"/>
    </location>
</feature>
<evidence type="ECO:0000256" key="2">
    <source>
        <dbReference type="ARBA" id="ARBA00006643"/>
    </source>
</evidence>
<feature type="repeat" description="PPR" evidence="5">
    <location>
        <begin position="486"/>
        <end position="520"/>
    </location>
</feature>
<evidence type="ECO:0000256" key="5">
    <source>
        <dbReference type="PROSITE-ProRule" id="PRU00708"/>
    </source>
</evidence>
<dbReference type="GO" id="GO:0099402">
    <property type="term" value="P:plant organ development"/>
    <property type="evidence" value="ECO:0007669"/>
    <property type="project" value="UniProtKB-ARBA"/>
</dbReference>
<comment type="similarity">
    <text evidence="2">Belongs to the PPR family. PCMP-H subfamily.</text>
</comment>
<organism evidence="8 9">
    <name type="scientific">Populus tomentosa</name>
    <name type="common">Chinese white poplar</name>
    <dbReference type="NCBI Taxonomy" id="118781"/>
    <lineage>
        <taxon>Eukaryota</taxon>
        <taxon>Viridiplantae</taxon>
        <taxon>Streptophyta</taxon>
        <taxon>Embryophyta</taxon>
        <taxon>Tracheophyta</taxon>
        <taxon>Spermatophyta</taxon>
        <taxon>Magnoliopsida</taxon>
        <taxon>eudicotyledons</taxon>
        <taxon>Gunneridae</taxon>
        <taxon>Pentapetalae</taxon>
        <taxon>rosids</taxon>
        <taxon>fabids</taxon>
        <taxon>Malpighiales</taxon>
        <taxon>Salicaceae</taxon>
        <taxon>Saliceae</taxon>
        <taxon>Populus</taxon>
    </lineage>
</organism>
<sequence>MENLIIIRSISKPPLTIQSKQESLSEFSQKPIKSSISFAKNPLPKFIDSHLDTLCKNGNLNDAVTVLDSVAQQGSKVTPRTYMNLLQSCIDTNSINLGRKFHARISVVQEKSPVIETKLVSMYAKCGYLRDARKVFDEMYERSLFTWSAMIGACCREKRWKEVVELYYMMMKDNVLPDGFLLPKILQAVGNCRDVKTGELLHSFVVRCGMGSSPRVNNSILAVYSKCGKLSLARRFFESMDERDIVAWNAMMSGYCLKGEVEEAHRLFDAMCEEGIEPGLVTWNILIAGYNQKGQCDVAMNLMKKMVSFGVSPDVVAWTAMISGFAQNNRNGQALDLYKEMILAGVEPNGVTITSALSACASLKVLNTGLGIHSLAVKMGFVNDVLVGNSLIDMYSKCGQLGAAQLVFDLMSEKDLYTWNSMIGGYCQAGYCGKAYVLFTKMQKSQVQPNVVTWNTMISGYIQSGDEDQAMDLFHRMEKEGEIKRDNASWNSLIAGFMQIRKKDKALGIFRQMQSFCISPNPVTILSMLPACASLVALKKVKEIHGCVLRRNLVSVLSISNSLIDTYAKSGKIEYSRAIFDRIQSKDFITVNSMITGYVFHGCSDSALGLLDQMRELGLKPNRGTIVNIILAHSLAGMVDEGRQVFSSMTEDFQIIPASEHYAAMVDLYGRSGRLKEAIELIDNMPIKPQSSVWYALLTACRNHGNSDLAIRARESLLDLEPWNSSIHQSILQSYAMHGKHEDAPKVKKLEKRNEVQKPKGQSWIEVNNTVHSFVAGDQSTSYSDLFSWVERISMEAKVHDLLCGCCIEEEEEEEKEEIVGIHSEKLALAFAIIRSPSAPQSIRIVKNLRTCADCHRMAKYISAKHGCEIYLSDSNFFHHFKSGCCSCGDYWCEKLFLSNSSTSALLAFGHPMKWAEITGNQIDNSRGIYALSYFLNDNHRANLFRFCDCWLGLGYLEFEIVCNAEKELVVTANEVKRPALEVFVLWDMLPDDNPSPTPILREECSFSFICYWAYVMSSFPGHLLNLPVTFRAQDDEALFLDLILLSLVGQQIVEITMMLQQSSEDGEKKPVAVGPWGGQDGFLWDDGVHSTVKQLVIAHGAGIDSIQVEYDRKGTSVWSQIHGGNGGMKTAVKLDCPDEFLTSVHGYYGSLDGWGPVFIRSLTFRSNKKTYGPFGVEQGTYFSFPMSGGKIVGFHGKSGWYLDAIGIYLKPLQKQKTSKALVQSKSYINNGTENISYTMMQGAGNGFDILVAVKQNDDLGKLSTQNSLEYGSGGTNRKDDFGSSLPSKLSRKISREFSDSESNKNDDFGSLLPSKLSTPISRELSDAGTNKTIATERVPSKTEGVIVHGPWGGVGGSKFDDGTYTGIRQIHLSRHVGIASIRVQYDRDGQAIWGSKHGKGGGFKSDKIIFDYPYEILTRVTGTYGPLMHMGPNIIRSLTFYTNKGKHGPFGEEQGPTFTNKIDEGKIIGFHGREGFLLDAIGVHVLEGTVKPVKHHLSDAIKQAEADVAEIDNSPWSNKLVAARPGQTEEVVCGVIKEPAPCGPGPWGGDGGRPWDDGVFSGIKQIFITRAEAMCSIQIEYDRNGQSVWSVKHGGNGGTATHRVKLQCPHEVLVCLSGYYGPIGSDGNSPKVIKSLTFHTSRGKYGPFGEEIGTFFTSTTTEGKVVGFHGRSSAYMDAIGVHMQHWLGNHRSSKPSSLFKIFS</sequence>
<dbReference type="InterPro" id="IPR032867">
    <property type="entry name" value="DYW_dom"/>
</dbReference>
<keyword evidence="3" id="KW-0430">Lectin</keyword>
<reference evidence="8" key="1">
    <citation type="journal article" date="2020" name="bioRxiv">
        <title>Hybrid origin of Populus tomentosa Carr. identified through genome sequencing and phylogenomic analysis.</title>
        <authorList>
            <person name="An X."/>
            <person name="Gao K."/>
            <person name="Chen Z."/>
            <person name="Li J."/>
            <person name="Yang X."/>
            <person name="Yang X."/>
            <person name="Zhou J."/>
            <person name="Guo T."/>
            <person name="Zhao T."/>
            <person name="Huang S."/>
            <person name="Miao D."/>
            <person name="Khan W.U."/>
            <person name="Rao P."/>
            <person name="Ye M."/>
            <person name="Lei B."/>
            <person name="Liao W."/>
            <person name="Wang J."/>
            <person name="Ji L."/>
            <person name="Li Y."/>
            <person name="Guo B."/>
            <person name="Mustafa N.S."/>
            <person name="Li S."/>
            <person name="Yun Q."/>
            <person name="Keller S.R."/>
            <person name="Mao J."/>
            <person name="Zhang R."/>
            <person name="Strauss S.H."/>
        </authorList>
    </citation>
    <scope>NUCLEOTIDE SEQUENCE</scope>
    <source>
        <strain evidence="8">GM15</strain>
        <tissue evidence="8">Leaf</tissue>
    </source>
</reference>
<name>A0A8X8AJT0_POPTO</name>
<feature type="compositionally biased region" description="Basic and acidic residues" evidence="6">
    <location>
        <begin position="1294"/>
        <end position="1308"/>
    </location>
</feature>
<feature type="repeat" description="PPR" evidence="5">
    <location>
        <begin position="450"/>
        <end position="484"/>
    </location>
</feature>
<dbReference type="PROSITE" id="PS51752">
    <property type="entry name" value="JACALIN_LECTIN"/>
    <property type="match status" value="3"/>
</dbReference>
<dbReference type="EMBL" id="JAAWWB010000003">
    <property type="protein sequence ID" value="KAG6785733.1"/>
    <property type="molecule type" value="Genomic_DNA"/>
</dbReference>
<dbReference type="GO" id="GO:0003723">
    <property type="term" value="F:RNA binding"/>
    <property type="evidence" value="ECO:0007669"/>
    <property type="project" value="InterPro"/>
</dbReference>
<dbReference type="InterPro" id="IPR033734">
    <property type="entry name" value="Jacalin-like_lectin_dom_plant"/>
</dbReference>
<dbReference type="Pfam" id="PF01419">
    <property type="entry name" value="Jacalin"/>
    <property type="match status" value="3"/>
</dbReference>
<dbReference type="FunFam" id="1.25.40.10:FF:000158">
    <property type="entry name" value="pentatricopeptide repeat-containing protein At2g33680"/>
    <property type="match status" value="1"/>
</dbReference>
<feature type="repeat" description="PPR" evidence="5">
    <location>
        <begin position="415"/>
        <end position="449"/>
    </location>
</feature>
<feature type="repeat" description="PPR" evidence="5">
    <location>
        <begin position="279"/>
        <end position="313"/>
    </location>
</feature>
<feature type="domain" description="Jacalin-type lectin" evidence="7">
    <location>
        <begin position="1346"/>
        <end position="1488"/>
    </location>
</feature>
<dbReference type="PROSITE" id="PS51375">
    <property type="entry name" value="PPR"/>
    <property type="match status" value="8"/>
</dbReference>
<comment type="similarity">
    <text evidence="1">Belongs to the jacalin lectin family.</text>
</comment>
<evidence type="ECO:0000256" key="6">
    <source>
        <dbReference type="SAM" id="MobiDB-lite"/>
    </source>
</evidence>
<dbReference type="Pfam" id="PF13041">
    <property type="entry name" value="PPR_2"/>
    <property type="match status" value="3"/>
</dbReference>
<dbReference type="InterPro" id="IPR001229">
    <property type="entry name" value="Jacalin-like_lectin_dom"/>
</dbReference>
<feature type="repeat" description="PPR" evidence="5">
    <location>
        <begin position="143"/>
        <end position="177"/>
    </location>
</feature>
<proteinExistence type="inferred from homology"/>
<feature type="region of interest" description="Disordered" evidence="6">
    <location>
        <begin position="1264"/>
        <end position="1315"/>
    </location>
</feature>
<dbReference type="NCBIfam" id="TIGR00756">
    <property type="entry name" value="PPR"/>
    <property type="match status" value="8"/>
</dbReference>
<comment type="caution">
    <text evidence="8">The sequence shown here is derived from an EMBL/GenBank/DDBJ whole genome shotgun (WGS) entry which is preliminary data.</text>
</comment>
<evidence type="ECO:0000256" key="1">
    <source>
        <dbReference type="ARBA" id="ARBA00006568"/>
    </source>
</evidence>
<dbReference type="GO" id="GO:0009451">
    <property type="term" value="P:RNA modification"/>
    <property type="evidence" value="ECO:0007669"/>
    <property type="project" value="InterPro"/>
</dbReference>
<feature type="repeat" description="PPR" evidence="5">
    <location>
        <begin position="314"/>
        <end position="348"/>
    </location>
</feature>
<dbReference type="GO" id="GO:0008270">
    <property type="term" value="F:zinc ion binding"/>
    <property type="evidence" value="ECO:0007669"/>
    <property type="project" value="InterPro"/>
</dbReference>
<evidence type="ECO:0000313" key="8">
    <source>
        <dbReference type="EMBL" id="KAG6785733.1"/>
    </source>
</evidence>
<dbReference type="InterPro" id="IPR046960">
    <property type="entry name" value="PPR_At4g14850-like_plant"/>
</dbReference>
<feature type="repeat" description="PPR" evidence="5">
    <location>
        <begin position="244"/>
        <end position="278"/>
    </location>
</feature>
<evidence type="ECO:0000259" key="7">
    <source>
        <dbReference type="PROSITE" id="PS51752"/>
    </source>
</evidence>
<dbReference type="GO" id="GO:0005536">
    <property type="term" value="F:D-glucose binding"/>
    <property type="evidence" value="ECO:0007669"/>
    <property type="project" value="UniProtKB-ARBA"/>
</dbReference>
<dbReference type="OrthoDB" id="2415936at2759"/>
<dbReference type="Pfam" id="PF14432">
    <property type="entry name" value="DYW_deaminase"/>
    <property type="match status" value="1"/>
</dbReference>
<gene>
    <name evidence="8" type="ORF">POTOM_007314</name>
</gene>
<evidence type="ECO:0000256" key="3">
    <source>
        <dbReference type="ARBA" id="ARBA00022734"/>
    </source>
</evidence>
<keyword evidence="9" id="KW-1185">Reference proteome</keyword>
<dbReference type="SMART" id="SM00915">
    <property type="entry name" value="Jacalin"/>
    <property type="match status" value="3"/>
</dbReference>
<accession>A0A8X8AJT0</accession>
<dbReference type="FunFam" id="1.25.40.10:FF:000380">
    <property type="entry name" value="Pentatricopeptide repeat-containing protein, chloroplastic"/>
    <property type="match status" value="1"/>
</dbReference>
<dbReference type="GO" id="GO:0005537">
    <property type="term" value="F:D-mannose binding"/>
    <property type="evidence" value="ECO:0007669"/>
    <property type="project" value="UniProtKB-ARBA"/>
</dbReference>
<dbReference type="PANTHER" id="PTHR47926">
    <property type="entry name" value="PENTATRICOPEPTIDE REPEAT-CONTAINING PROTEIN"/>
    <property type="match status" value="1"/>
</dbReference>
<dbReference type="CDD" id="cd09612">
    <property type="entry name" value="Jacalin"/>
    <property type="match status" value="3"/>
</dbReference>
<dbReference type="InterPro" id="IPR002885">
    <property type="entry name" value="PPR_rpt"/>
</dbReference>
<evidence type="ECO:0000313" key="9">
    <source>
        <dbReference type="Proteomes" id="UP000886885"/>
    </source>
</evidence>
<feature type="repeat" description="PPR" evidence="5">
    <location>
        <begin position="587"/>
        <end position="621"/>
    </location>
</feature>
<dbReference type="Pfam" id="PF01535">
    <property type="entry name" value="PPR"/>
    <property type="match status" value="7"/>
</dbReference>
<dbReference type="FunFam" id="1.25.40.10:FF:000344">
    <property type="entry name" value="Pentatricopeptide repeat-containing protein"/>
    <property type="match status" value="1"/>
</dbReference>
<protein>
    <recommendedName>
        <fullName evidence="7">Jacalin-type lectin domain-containing protein</fullName>
    </recommendedName>
</protein>
<feature type="domain" description="Jacalin-type lectin" evidence="7">
    <location>
        <begin position="1542"/>
        <end position="1686"/>
    </location>
</feature>
<dbReference type="Proteomes" id="UP000886885">
    <property type="component" value="Chromosome 2A"/>
</dbReference>
<dbReference type="FunFam" id="2.100.10.30:FF:000001">
    <property type="entry name" value="Jacalin-related lectin 33"/>
    <property type="match status" value="3"/>
</dbReference>